<dbReference type="Gene3D" id="3.30.40.10">
    <property type="entry name" value="Zinc/RING finger domain, C3HC4 (zinc finger)"/>
    <property type="match status" value="1"/>
</dbReference>
<keyword evidence="2" id="KW-0805">Transcription regulation</keyword>
<dbReference type="PROSITE" id="PS51344">
    <property type="entry name" value="HTH_TFE_IIE"/>
    <property type="match status" value="1"/>
</dbReference>
<evidence type="ECO:0000256" key="4">
    <source>
        <dbReference type="SAM" id="MobiDB-lite"/>
    </source>
</evidence>
<protein>
    <recommendedName>
        <fullName evidence="5">HTH TFE/IIEalpha-type domain-containing protein</fullName>
    </recommendedName>
</protein>
<dbReference type="InterPro" id="IPR024550">
    <property type="entry name" value="TFIIEa/SarR/Rpc3_HTH_dom"/>
</dbReference>
<feature type="compositionally biased region" description="Acidic residues" evidence="4">
    <location>
        <begin position="343"/>
        <end position="359"/>
    </location>
</feature>
<evidence type="ECO:0000256" key="3">
    <source>
        <dbReference type="ARBA" id="ARBA00023163"/>
    </source>
</evidence>
<feature type="compositionally biased region" description="Acidic residues" evidence="4">
    <location>
        <begin position="373"/>
        <end position="395"/>
    </location>
</feature>
<dbReference type="InterPro" id="IPR039997">
    <property type="entry name" value="TFE"/>
</dbReference>
<dbReference type="PANTHER" id="PTHR13097">
    <property type="entry name" value="TRANSCRIPTION INITIATION FACTOR IIE, ALPHA SUBUNIT"/>
    <property type="match status" value="1"/>
</dbReference>
<dbReference type="GO" id="GO:0005673">
    <property type="term" value="C:transcription factor TFIIE complex"/>
    <property type="evidence" value="ECO:0007669"/>
    <property type="project" value="TreeGrafter"/>
</dbReference>
<comment type="similarity">
    <text evidence="1">Belongs to the TFIIE alpha subunit family.</text>
</comment>
<dbReference type="AlphaFoldDB" id="A0A292Q907"/>
<evidence type="ECO:0000313" key="7">
    <source>
        <dbReference type="Proteomes" id="UP001412239"/>
    </source>
</evidence>
<dbReference type="Proteomes" id="UP001412239">
    <property type="component" value="Unassembled WGS sequence"/>
</dbReference>
<organism evidence="6 7">
    <name type="scientific">Tuber aestivum</name>
    <name type="common">summer truffle</name>
    <dbReference type="NCBI Taxonomy" id="59557"/>
    <lineage>
        <taxon>Eukaryota</taxon>
        <taxon>Fungi</taxon>
        <taxon>Dikarya</taxon>
        <taxon>Ascomycota</taxon>
        <taxon>Pezizomycotina</taxon>
        <taxon>Pezizomycetes</taxon>
        <taxon>Pezizales</taxon>
        <taxon>Tuberaceae</taxon>
        <taxon>Tuber</taxon>
    </lineage>
</organism>
<evidence type="ECO:0000256" key="1">
    <source>
        <dbReference type="ARBA" id="ARBA00008947"/>
    </source>
</evidence>
<evidence type="ECO:0000259" key="5">
    <source>
        <dbReference type="PROSITE" id="PS51344"/>
    </source>
</evidence>
<sequence length="457" mass="50209">MEIAKSLVKCVARAFYDTKHILVIDALMIHNAVRDDELGKLLGFQSKDLQKLCGRLKEDRMLAVHNRPEQKEGQQRPTNRTYYYVEFRSTIDAVKYRMHGVVKDVEKKMNKDADTKGYVCPYCQKRFSILDAMSVARDEMGLFVCDRCNTTLVDDDDSAEVKTSQERLGRLMEQMKKIIDMLKMIDEIVVPVNDFETAIANSVPVPRDKNHLYSVPVAGKGATSARSSGAPASIEVSFTSTSEKTAAELASEQAMKQAQADKNALPVWHTKSTVDPGAATTAGAKEAAEREARALDGIGIAQKSKEEEDKKAAASDGANGIQADAIAEYYAALAAQKAKEAQEEQEEEDDDEEEEDGEEGGQGIEGEGHREEGEEDEEEDEDEDGEEEEDDEGNFEDVVNGNAVTSLAAPNPAKAKDDDSDDDSTAPAAKKLKLTEVEDKEEGGEEDSEEEADFEDV</sequence>
<dbReference type="EMBL" id="LN890947">
    <property type="protein sequence ID" value="CUS15445.1"/>
    <property type="molecule type" value="Genomic_DNA"/>
</dbReference>
<reference evidence="6" key="1">
    <citation type="submission" date="2015-10" db="EMBL/GenBank/DDBJ databases">
        <authorList>
            <person name="Regsiter A."/>
            <person name="william w."/>
        </authorList>
    </citation>
    <scope>NUCLEOTIDE SEQUENCE</scope>
    <source>
        <strain evidence="6">Montdore</strain>
    </source>
</reference>
<evidence type="ECO:0000256" key="2">
    <source>
        <dbReference type="ARBA" id="ARBA00023015"/>
    </source>
</evidence>
<evidence type="ECO:0000313" key="6">
    <source>
        <dbReference type="EMBL" id="CUS15445.1"/>
    </source>
</evidence>
<feature type="compositionally biased region" description="Basic and acidic residues" evidence="4">
    <location>
        <begin position="303"/>
        <end position="313"/>
    </location>
</feature>
<feature type="domain" description="HTH TFE/IIEalpha-type" evidence="5">
    <location>
        <begin position="4"/>
        <end position="95"/>
    </location>
</feature>
<dbReference type="InterPro" id="IPR002853">
    <property type="entry name" value="TFIIE_asu"/>
</dbReference>
<keyword evidence="7" id="KW-1185">Reference proteome</keyword>
<dbReference type="PANTHER" id="PTHR13097:SF7">
    <property type="entry name" value="GENERAL TRANSCRIPTION FACTOR IIE SUBUNIT 1"/>
    <property type="match status" value="1"/>
</dbReference>
<name>A0A292Q907_9PEZI</name>
<dbReference type="Pfam" id="PF02002">
    <property type="entry name" value="TFIIE_alpha"/>
    <property type="match status" value="1"/>
</dbReference>
<feature type="compositionally biased region" description="Acidic residues" evidence="4">
    <location>
        <begin position="438"/>
        <end position="457"/>
    </location>
</feature>
<gene>
    <name evidence="6" type="ORF">GSTUAT00000496001</name>
</gene>
<proteinExistence type="inferred from homology"/>
<dbReference type="SMART" id="SM00531">
    <property type="entry name" value="TFIIE"/>
    <property type="match status" value="1"/>
</dbReference>
<keyword evidence="3" id="KW-0804">Transcription</keyword>
<dbReference type="SUPFAM" id="SSF57783">
    <property type="entry name" value="Zinc beta-ribbon"/>
    <property type="match status" value="1"/>
</dbReference>
<accession>A0A292Q907</accession>
<feature type="region of interest" description="Disordered" evidence="4">
    <location>
        <begin position="298"/>
        <end position="320"/>
    </location>
</feature>
<feature type="region of interest" description="Disordered" evidence="4">
    <location>
        <begin position="334"/>
        <end position="457"/>
    </location>
</feature>
<dbReference type="GO" id="GO:0006367">
    <property type="term" value="P:transcription initiation at RNA polymerase II promoter"/>
    <property type="evidence" value="ECO:0007669"/>
    <property type="project" value="InterPro"/>
</dbReference>
<dbReference type="InterPro" id="IPR013083">
    <property type="entry name" value="Znf_RING/FYVE/PHD"/>
</dbReference>
<dbReference type="InterPro" id="IPR017919">
    <property type="entry name" value="TFIIE/TFIIEa_HTH"/>
</dbReference>